<accession>A0ABV8HG35</accession>
<comment type="caution">
    <text evidence="1">The sequence shown here is derived from an EMBL/GenBank/DDBJ whole genome shotgun (WGS) entry which is preliminary data.</text>
</comment>
<dbReference type="InterPro" id="IPR027417">
    <property type="entry name" value="P-loop_NTPase"/>
</dbReference>
<name>A0ABV8HG35_9ACTN</name>
<protein>
    <submittedName>
        <fullName evidence="1">AAA family ATPase</fullName>
    </submittedName>
</protein>
<dbReference type="Proteomes" id="UP001595765">
    <property type="component" value="Unassembled WGS sequence"/>
</dbReference>
<reference evidence="2" key="1">
    <citation type="journal article" date="2019" name="Int. J. Syst. Evol. Microbiol.">
        <title>The Global Catalogue of Microorganisms (GCM) 10K type strain sequencing project: providing services to taxonomists for standard genome sequencing and annotation.</title>
        <authorList>
            <consortium name="The Broad Institute Genomics Platform"/>
            <consortium name="The Broad Institute Genome Sequencing Center for Infectious Disease"/>
            <person name="Wu L."/>
            <person name="Ma J."/>
        </authorList>
    </citation>
    <scope>NUCLEOTIDE SEQUENCE [LARGE SCALE GENOMIC DNA]</scope>
    <source>
        <strain evidence="2">CGMCC 4.7237</strain>
    </source>
</reference>
<dbReference type="SUPFAM" id="SSF52540">
    <property type="entry name" value="P-loop containing nucleoside triphosphate hydrolases"/>
    <property type="match status" value="1"/>
</dbReference>
<dbReference type="PANTHER" id="PTHR37807:SF3">
    <property type="entry name" value="OS07G0160300 PROTEIN"/>
    <property type="match status" value="1"/>
</dbReference>
<dbReference type="PANTHER" id="PTHR37807">
    <property type="entry name" value="OS07G0160300 PROTEIN"/>
    <property type="match status" value="1"/>
</dbReference>
<dbReference type="Pfam" id="PF13671">
    <property type="entry name" value="AAA_33"/>
    <property type="match status" value="1"/>
</dbReference>
<sequence length="177" mass="18946">MLIAMAGLPAAGKSSVAERLGRTLPAATVAVDPVEAAMLRGGVERGQPTGLAACVVAEAVADGVLALGQSVIIDAVNGVEAARRQWRTLAERHRVPVAFIEVVCSDPRVHRRRLEGRSRGITGFEEPTWEAVGRRRAEYEPWTDRRLVLDSVADLASNVTKAQEYLAEAAQPPRSAS</sequence>
<dbReference type="Gene3D" id="3.40.50.300">
    <property type="entry name" value="P-loop containing nucleotide triphosphate hydrolases"/>
    <property type="match status" value="1"/>
</dbReference>
<gene>
    <name evidence="1" type="ORF">ACFO3J_00920</name>
</gene>
<dbReference type="EMBL" id="JBHSBB010000001">
    <property type="protein sequence ID" value="MFC4030027.1"/>
    <property type="molecule type" value="Genomic_DNA"/>
</dbReference>
<evidence type="ECO:0000313" key="1">
    <source>
        <dbReference type="EMBL" id="MFC4030027.1"/>
    </source>
</evidence>
<keyword evidence="2" id="KW-1185">Reference proteome</keyword>
<organism evidence="1 2">
    <name type="scientific">Streptomyces polygonati</name>
    <dbReference type="NCBI Taxonomy" id="1617087"/>
    <lineage>
        <taxon>Bacteria</taxon>
        <taxon>Bacillati</taxon>
        <taxon>Actinomycetota</taxon>
        <taxon>Actinomycetes</taxon>
        <taxon>Kitasatosporales</taxon>
        <taxon>Streptomycetaceae</taxon>
        <taxon>Streptomyces</taxon>
    </lineage>
</organism>
<evidence type="ECO:0000313" key="2">
    <source>
        <dbReference type="Proteomes" id="UP001595765"/>
    </source>
</evidence>
<proteinExistence type="predicted"/>
<dbReference type="RefSeq" id="WP_386424838.1">
    <property type="nucleotide sequence ID" value="NZ_JBHSBB010000001.1"/>
</dbReference>